<proteinExistence type="predicted"/>
<dbReference type="EMBL" id="JBHTAH010000001">
    <property type="protein sequence ID" value="MFC7068114.1"/>
    <property type="molecule type" value="Genomic_DNA"/>
</dbReference>
<dbReference type="Proteomes" id="UP001596461">
    <property type="component" value="Unassembled WGS sequence"/>
</dbReference>
<dbReference type="CDD" id="cd04301">
    <property type="entry name" value="NAT_SF"/>
    <property type="match status" value="1"/>
</dbReference>
<dbReference type="SUPFAM" id="SSF55729">
    <property type="entry name" value="Acyl-CoA N-acyltransferases (Nat)"/>
    <property type="match status" value="1"/>
</dbReference>
<dbReference type="GeneID" id="81126676"/>
<name>A0ABD5W468_9EURY</name>
<feature type="domain" description="N-acetyltransferase" evidence="1">
    <location>
        <begin position="1"/>
        <end position="157"/>
    </location>
</feature>
<dbReference type="PANTHER" id="PTHR37817">
    <property type="entry name" value="N-ACETYLTRANSFERASE EIS"/>
    <property type="match status" value="1"/>
</dbReference>
<protein>
    <submittedName>
        <fullName evidence="2">Enhanced intracellular survival protein Eis</fullName>
        <ecNumber evidence="2">2.3.1.-</ecNumber>
    </submittedName>
</protein>
<dbReference type="Pfam" id="PF17668">
    <property type="entry name" value="Acetyltransf_17"/>
    <property type="match status" value="1"/>
</dbReference>
<dbReference type="InterPro" id="IPR041380">
    <property type="entry name" value="Acetyltransf_17"/>
</dbReference>
<sequence>MDYRPVPDAHEDAVDDALVYAFSPERGPDYSPDGPDRPETFRLRGLYDVRDDAVGDPDAASLAVVCGYYDFSARIRGAFHDVAGVSAVASPPEYRRRGLVRELLAGVHRELRDDGVAVAALWPFEYPFYRRLGYARVNDYARITVAPDALSAACPDPAGTFERLGPDDWRRLDAVYDEWGPASLRLDRSADWWRSRVFQSWRTDPYVYGWTAGAAGDELGGYLAYTVEDGDDADGKTMAVSEFASRGREARGHLLRFLRNHDSQVERVRFTGPADERLFDELDDPRAAETEVRPGPMARLVDVEAALEAIPYPDGVDADLVLDVDDDTCPWNDRRIRLRVVDGRAAVSAAADDAERSASLDVGSLTRLVVGSHGAQRLTDLGDVDAAEDDVRETLEAAFPRTDPFLREGF</sequence>
<reference evidence="2 3" key="1">
    <citation type="journal article" date="2019" name="Int. J. Syst. Evol. Microbiol.">
        <title>The Global Catalogue of Microorganisms (GCM) 10K type strain sequencing project: providing services to taxonomists for standard genome sequencing and annotation.</title>
        <authorList>
            <consortium name="The Broad Institute Genomics Platform"/>
            <consortium name="The Broad Institute Genome Sequencing Center for Infectious Disease"/>
            <person name="Wu L."/>
            <person name="Ma J."/>
        </authorList>
    </citation>
    <scope>NUCLEOTIDE SEQUENCE [LARGE SCALE GENOMIC DNA]</scope>
    <source>
        <strain evidence="2 3">DT31</strain>
    </source>
</reference>
<dbReference type="RefSeq" id="WP_284031754.1">
    <property type="nucleotide sequence ID" value="NZ_CP126154.1"/>
</dbReference>
<organism evidence="2 3">
    <name type="scientific">Halobaculum lipolyticum</name>
    <dbReference type="NCBI Taxonomy" id="3032001"/>
    <lineage>
        <taxon>Archaea</taxon>
        <taxon>Methanobacteriati</taxon>
        <taxon>Methanobacteriota</taxon>
        <taxon>Stenosarchaea group</taxon>
        <taxon>Halobacteria</taxon>
        <taxon>Halobacteriales</taxon>
        <taxon>Haloferacaceae</taxon>
        <taxon>Halobaculum</taxon>
    </lineage>
</organism>
<dbReference type="Gene3D" id="3.40.630.30">
    <property type="match status" value="2"/>
</dbReference>
<dbReference type="GO" id="GO:0016746">
    <property type="term" value="F:acyltransferase activity"/>
    <property type="evidence" value="ECO:0007669"/>
    <property type="project" value="UniProtKB-KW"/>
</dbReference>
<dbReference type="InterPro" id="IPR016181">
    <property type="entry name" value="Acyl_CoA_acyltransferase"/>
</dbReference>
<dbReference type="InterPro" id="IPR025559">
    <property type="entry name" value="Eis_dom"/>
</dbReference>
<dbReference type="AlphaFoldDB" id="A0ABD5W468"/>
<dbReference type="PROSITE" id="PS51186">
    <property type="entry name" value="GNAT"/>
    <property type="match status" value="1"/>
</dbReference>
<dbReference type="PANTHER" id="PTHR37817:SF1">
    <property type="entry name" value="N-ACETYLTRANSFERASE EIS"/>
    <property type="match status" value="1"/>
</dbReference>
<evidence type="ECO:0000313" key="3">
    <source>
        <dbReference type="Proteomes" id="UP001596461"/>
    </source>
</evidence>
<dbReference type="EC" id="2.3.1.-" evidence="2"/>
<evidence type="ECO:0000313" key="2">
    <source>
        <dbReference type="EMBL" id="MFC7068114.1"/>
    </source>
</evidence>
<dbReference type="Gene3D" id="3.30.1050.10">
    <property type="entry name" value="SCP2 sterol-binding domain"/>
    <property type="match status" value="1"/>
</dbReference>
<dbReference type="Pfam" id="PF13530">
    <property type="entry name" value="SCP2_2"/>
    <property type="match status" value="1"/>
</dbReference>
<gene>
    <name evidence="2" type="primary">eis</name>
    <name evidence="2" type="ORF">ACFQL9_00535</name>
</gene>
<dbReference type="InterPro" id="IPR051554">
    <property type="entry name" value="Acetyltransferase_Eis"/>
</dbReference>
<dbReference type="InterPro" id="IPR036527">
    <property type="entry name" value="SCP2_sterol-bd_dom_sf"/>
</dbReference>
<dbReference type="SUPFAM" id="SSF55718">
    <property type="entry name" value="SCP-like"/>
    <property type="match status" value="1"/>
</dbReference>
<keyword evidence="2" id="KW-0012">Acyltransferase</keyword>
<dbReference type="Pfam" id="PF13527">
    <property type="entry name" value="Acetyltransf_9"/>
    <property type="match status" value="1"/>
</dbReference>
<keyword evidence="2" id="KW-0808">Transferase</keyword>
<keyword evidence="3" id="KW-1185">Reference proteome</keyword>
<accession>A0ABD5W468</accession>
<evidence type="ECO:0000259" key="1">
    <source>
        <dbReference type="PROSITE" id="PS51186"/>
    </source>
</evidence>
<dbReference type="InterPro" id="IPR000182">
    <property type="entry name" value="GNAT_dom"/>
</dbReference>
<comment type="caution">
    <text evidence="2">The sequence shown here is derived from an EMBL/GenBank/DDBJ whole genome shotgun (WGS) entry which is preliminary data.</text>
</comment>